<evidence type="ECO:0000313" key="1">
    <source>
        <dbReference type="EnsemblMetazoa" id="AALFPA23_005644.P7229"/>
    </source>
</evidence>
<dbReference type="InterPro" id="IPR043502">
    <property type="entry name" value="DNA/RNA_pol_sf"/>
</dbReference>
<name>A0ABM1Y4J1_AEDAL</name>
<dbReference type="PANTHER" id="PTHR47331:SF1">
    <property type="entry name" value="GAG-LIKE PROTEIN"/>
    <property type="match status" value="1"/>
</dbReference>
<dbReference type="Pfam" id="PF05380">
    <property type="entry name" value="Peptidase_A17"/>
    <property type="match status" value="1"/>
</dbReference>
<reference evidence="1" key="2">
    <citation type="submission" date="2025-05" db="UniProtKB">
        <authorList>
            <consortium name="EnsemblMetazoa"/>
        </authorList>
    </citation>
    <scope>IDENTIFICATION</scope>
    <source>
        <strain evidence="1">Foshan</strain>
    </source>
</reference>
<dbReference type="GeneID" id="134288672"/>
<protein>
    <recommendedName>
        <fullName evidence="3">Peptidase aspartic putative domain-containing protein</fullName>
    </recommendedName>
</protein>
<dbReference type="Proteomes" id="UP000069940">
    <property type="component" value="Unassembled WGS sequence"/>
</dbReference>
<dbReference type="SUPFAM" id="SSF56672">
    <property type="entry name" value="DNA/RNA polymerases"/>
    <property type="match status" value="1"/>
</dbReference>
<dbReference type="RefSeq" id="XP_062710194.1">
    <property type="nucleotide sequence ID" value="XM_062854210.1"/>
</dbReference>
<sequence>MKSEQKSGPVSSSSRNPWNSWYSGDLRVIHLQFSTSRWNIPENFALADPDFNTCRKVDMIIGAAHFYSFLRDGRFRLIDKGPLLVETVFGWIVSGKFENPAECSNRLAVTCHVATVTSVSEQLERFWRIEQLNGSDYSVDEQKCEHYYRETVSRDPSGRYVVRIPKHPEHDRMLGSSKLSAVRRLKWLELKLAKGENMRIQYLDFLREYVTLGHMTPVPDDEKCSSNVFLSPAPPRTEGVEQHHEVVQDELLSLILRFQKFPVALVSDIEKMYRQVSMNPADRPLQRILWRLDASEPIQTYELGTVTYGLAPCSFLATRTLLQLVEDEGTPFQKASTAIKKNDYVDDLISGHNSIEEAIELREELDCLLQKGGCRFRKWCSNSLPVLASLPPELRWTQSSLKFDPEESIKTLGIRWEPEADLFRFDDSVTTQNKPPTKRTILSTIAQLYDPLGLISPVVVQTKILMQNLWLLAFPSSPISASKGLLSPLDSNLRNSIASQLRPRSHMVPAYTFALLPLMDKSK</sequence>
<organism evidence="1 2">
    <name type="scientific">Aedes albopictus</name>
    <name type="common">Asian tiger mosquito</name>
    <name type="synonym">Stegomyia albopicta</name>
    <dbReference type="NCBI Taxonomy" id="7160"/>
    <lineage>
        <taxon>Eukaryota</taxon>
        <taxon>Metazoa</taxon>
        <taxon>Ecdysozoa</taxon>
        <taxon>Arthropoda</taxon>
        <taxon>Hexapoda</taxon>
        <taxon>Insecta</taxon>
        <taxon>Pterygota</taxon>
        <taxon>Neoptera</taxon>
        <taxon>Endopterygota</taxon>
        <taxon>Diptera</taxon>
        <taxon>Nematocera</taxon>
        <taxon>Culicoidea</taxon>
        <taxon>Culicidae</taxon>
        <taxon>Culicinae</taxon>
        <taxon>Aedini</taxon>
        <taxon>Aedes</taxon>
        <taxon>Stegomyia</taxon>
    </lineage>
</organism>
<dbReference type="InterPro" id="IPR008042">
    <property type="entry name" value="Retrotrans_Pao"/>
</dbReference>
<reference evidence="2" key="1">
    <citation type="journal article" date="2015" name="Proc. Natl. Acad. Sci. U.S.A.">
        <title>Genome sequence of the Asian Tiger mosquito, Aedes albopictus, reveals insights into its biology, genetics, and evolution.</title>
        <authorList>
            <person name="Chen X.G."/>
            <person name="Jiang X."/>
            <person name="Gu J."/>
            <person name="Xu M."/>
            <person name="Wu Y."/>
            <person name="Deng Y."/>
            <person name="Zhang C."/>
            <person name="Bonizzoni M."/>
            <person name="Dermauw W."/>
            <person name="Vontas J."/>
            <person name="Armbruster P."/>
            <person name="Huang X."/>
            <person name="Yang Y."/>
            <person name="Zhang H."/>
            <person name="He W."/>
            <person name="Peng H."/>
            <person name="Liu Y."/>
            <person name="Wu K."/>
            <person name="Chen J."/>
            <person name="Lirakis M."/>
            <person name="Topalis P."/>
            <person name="Van Leeuwen T."/>
            <person name="Hall A.B."/>
            <person name="Jiang X."/>
            <person name="Thorpe C."/>
            <person name="Mueller R.L."/>
            <person name="Sun C."/>
            <person name="Waterhouse R.M."/>
            <person name="Yan G."/>
            <person name="Tu Z.J."/>
            <person name="Fang X."/>
            <person name="James A.A."/>
        </authorList>
    </citation>
    <scope>NUCLEOTIDE SEQUENCE [LARGE SCALE GENOMIC DNA]</scope>
    <source>
        <strain evidence="2">Foshan</strain>
    </source>
</reference>
<evidence type="ECO:0008006" key="3">
    <source>
        <dbReference type="Google" id="ProtNLM"/>
    </source>
</evidence>
<accession>A0ABM1Y4J1</accession>
<dbReference type="PANTHER" id="PTHR47331">
    <property type="entry name" value="PHD-TYPE DOMAIN-CONTAINING PROTEIN"/>
    <property type="match status" value="1"/>
</dbReference>
<keyword evidence="2" id="KW-1185">Reference proteome</keyword>
<evidence type="ECO:0000313" key="2">
    <source>
        <dbReference type="Proteomes" id="UP000069940"/>
    </source>
</evidence>
<proteinExistence type="predicted"/>
<dbReference type="EnsemblMetazoa" id="AALFPA23_005644.R7229">
    <property type="protein sequence ID" value="AALFPA23_005644.P7229"/>
    <property type="gene ID" value="AALFPA23_005644"/>
</dbReference>